<gene>
    <name evidence="2" type="ORF">VNI00_014456</name>
</gene>
<comment type="caution">
    <text evidence="2">The sequence shown here is derived from an EMBL/GenBank/DDBJ whole genome shotgun (WGS) entry which is preliminary data.</text>
</comment>
<protein>
    <submittedName>
        <fullName evidence="2">Uncharacterized protein</fullName>
    </submittedName>
</protein>
<evidence type="ECO:0000313" key="2">
    <source>
        <dbReference type="EMBL" id="KAK7029579.1"/>
    </source>
</evidence>
<feature type="compositionally biased region" description="Low complexity" evidence="1">
    <location>
        <begin position="107"/>
        <end position="119"/>
    </location>
</feature>
<dbReference type="Proteomes" id="UP001383192">
    <property type="component" value="Unassembled WGS sequence"/>
</dbReference>
<dbReference type="EMBL" id="JAYKXP010000081">
    <property type="protein sequence ID" value="KAK7029579.1"/>
    <property type="molecule type" value="Genomic_DNA"/>
</dbReference>
<name>A0AAW0BSS2_9AGAR</name>
<evidence type="ECO:0000313" key="3">
    <source>
        <dbReference type="Proteomes" id="UP001383192"/>
    </source>
</evidence>
<accession>A0AAW0BSS2</accession>
<dbReference type="AlphaFoldDB" id="A0AAW0BSS2"/>
<proteinExistence type="predicted"/>
<feature type="region of interest" description="Disordered" evidence="1">
    <location>
        <begin position="141"/>
        <end position="190"/>
    </location>
</feature>
<feature type="region of interest" description="Disordered" evidence="1">
    <location>
        <begin position="101"/>
        <end position="126"/>
    </location>
</feature>
<organism evidence="2 3">
    <name type="scientific">Paramarasmius palmivorus</name>
    <dbReference type="NCBI Taxonomy" id="297713"/>
    <lineage>
        <taxon>Eukaryota</taxon>
        <taxon>Fungi</taxon>
        <taxon>Dikarya</taxon>
        <taxon>Basidiomycota</taxon>
        <taxon>Agaricomycotina</taxon>
        <taxon>Agaricomycetes</taxon>
        <taxon>Agaricomycetidae</taxon>
        <taxon>Agaricales</taxon>
        <taxon>Marasmiineae</taxon>
        <taxon>Marasmiaceae</taxon>
        <taxon>Paramarasmius</taxon>
    </lineage>
</organism>
<sequence length="201" mass="22956">MSVTEIESWGENRTYFWSLDENGQSEMTEEECSQWMVPKLVTKVDFLFEPKVRTWPSYVYTAIRDWQVARGFDPTTADFARSLGHPELDILIDNETMGSRFEEVHETSSSGSSTPETWSNQSTPEHLDIPLPAEVAIPQPSQFTVPPKYSKMKAQPRAESPQMQPMMVDSSDPVSILGKRQRGSEIQTRSTRQRVSLFLYA</sequence>
<reference evidence="2 3" key="1">
    <citation type="submission" date="2024-01" db="EMBL/GenBank/DDBJ databases">
        <title>A draft genome for a cacao thread blight-causing isolate of Paramarasmius palmivorus.</title>
        <authorList>
            <person name="Baruah I.K."/>
            <person name="Bukari Y."/>
            <person name="Amoako-Attah I."/>
            <person name="Meinhardt L.W."/>
            <person name="Bailey B.A."/>
            <person name="Cohen S.P."/>
        </authorList>
    </citation>
    <scope>NUCLEOTIDE SEQUENCE [LARGE SCALE GENOMIC DNA]</scope>
    <source>
        <strain evidence="2 3">GH-12</strain>
    </source>
</reference>
<keyword evidence="3" id="KW-1185">Reference proteome</keyword>
<evidence type="ECO:0000256" key="1">
    <source>
        <dbReference type="SAM" id="MobiDB-lite"/>
    </source>
</evidence>